<keyword evidence="11" id="KW-0614">Plasmid</keyword>
<dbReference type="Pfam" id="PF11799">
    <property type="entry name" value="IMS_C"/>
    <property type="match status" value="1"/>
</dbReference>
<dbReference type="GO" id="GO:0003887">
    <property type="term" value="F:DNA-directed DNA polymerase activity"/>
    <property type="evidence" value="ECO:0007669"/>
    <property type="project" value="UniProtKB-EC"/>
</dbReference>
<dbReference type="CDD" id="cd01700">
    <property type="entry name" value="PolY_Pol_V_umuC"/>
    <property type="match status" value="1"/>
</dbReference>
<comment type="catalytic activity">
    <reaction evidence="9">
        <text>DNA(n) + a 2'-deoxyribonucleoside 5'-triphosphate = DNA(n+1) + diphosphate</text>
        <dbReference type="Rhea" id="RHEA:22508"/>
        <dbReference type="Rhea" id="RHEA-COMP:17339"/>
        <dbReference type="Rhea" id="RHEA-COMP:17340"/>
        <dbReference type="ChEBI" id="CHEBI:33019"/>
        <dbReference type="ChEBI" id="CHEBI:61560"/>
        <dbReference type="ChEBI" id="CHEBI:173112"/>
        <dbReference type="EC" id="2.7.7.7"/>
    </reaction>
</comment>
<dbReference type="Proteomes" id="UP000316313">
    <property type="component" value="Plasmid unnamed1"/>
</dbReference>
<evidence type="ECO:0000313" key="11">
    <source>
        <dbReference type="EMBL" id="QDH18108.1"/>
    </source>
</evidence>
<evidence type="ECO:0000259" key="10">
    <source>
        <dbReference type="PROSITE" id="PS50173"/>
    </source>
</evidence>
<comment type="subunit">
    <text evidence="2">Monomer.</text>
</comment>
<dbReference type="PANTHER" id="PTHR11076:SF34">
    <property type="entry name" value="PROTEIN UMUC"/>
    <property type="match status" value="1"/>
</dbReference>
<dbReference type="GO" id="GO:0042276">
    <property type="term" value="P:error-prone translesion synthesis"/>
    <property type="evidence" value="ECO:0007669"/>
    <property type="project" value="TreeGrafter"/>
</dbReference>
<geneLocation type="plasmid" evidence="11">
    <name>unnamed1</name>
</geneLocation>
<dbReference type="GO" id="GO:0005829">
    <property type="term" value="C:cytosol"/>
    <property type="evidence" value="ECO:0007669"/>
    <property type="project" value="TreeGrafter"/>
</dbReference>
<dbReference type="AlphaFoldDB" id="A0A4Y6UN63"/>
<dbReference type="Pfam" id="PF13438">
    <property type="entry name" value="DUF4113"/>
    <property type="match status" value="1"/>
</dbReference>
<dbReference type="KEGG" id="ssam:E3D00_10450"/>
<dbReference type="GO" id="GO:0006281">
    <property type="term" value="P:DNA repair"/>
    <property type="evidence" value="ECO:0007669"/>
    <property type="project" value="UniProtKB-KW"/>
</dbReference>
<dbReference type="SUPFAM" id="SSF56672">
    <property type="entry name" value="DNA/RNA polymerases"/>
    <property type="match status" value="1"/>
</dbReference>
<evidence type="ECO:0000256" key="3">
    <source>
        <dbReference type="ARBA" id="ARBA00012417"/>
    </source>
</evidence>
<feature type="domain" description="UmuC" evidence="10">
    <location>
        <begin position="4"/>
        <end position="187"/>
    </location>
</feature>
<keyword evidence="7" id="KW-0742">SOS response</keyword>
<dbReference type="Gene3D" id="3.30.1490.100">
    <property type="entry name" value="DNA polymerase, Y-family, little finger domain"/>
    <property type="match status" value="1"/>
</dbReference>
<dbReference type="GO" id="GO:0009432">
    <property type="term" value="P:SOS response"/>
    <property type="evidence" value="ECO:0007669"/>
    <property type="project" value="UniProtKB-KW"/>
</dbReference>
<dbReference type="PANTHER" id="PTHR11076">
    <property type="entry name" value="DNA REPAIR POLYMERASE UMUC / TRANSFERASE FAMILY MEMBER"/>
    <property type="match status" value="1"/>
</dbReference>
<evidence type="ECO:0000256" key="7">
    <source>
        <dbReference type="ARBA" id="ARBA00023236"/>
    </source>
</evidence>
<evidence type="ECO:0000256" key="6">
    <source>
        <dbReference type="ARBA" id="ARBA00023204"/>
    </source>
</evidence>
<evidence type="ECO:0000256" key="9">
    <source>
        <dbReference type="ARBA" id="ARBA00049244"/>
    </source>
</evidence>
<dbReference type="InterPro" id="IPR043502">
    <property type="entry name" value="DNA/RNA_pol_sf"/>
</dbReference>
<dbReference type="InterPro" id="IPR043128">
    <property type="entry name" value="Rev_trsase/Diguanyl_cyclase"/>
</dbReference>
<dbReference type="Pfam" id="PF00817">
    <property type="entry name" value="IMS"/>
    <property type="match status" value="1"/>
</dbReference>
<dbReference type="RefSeq" id="WP_141462497.1">
    <property type="nucleotide sequence ID" value="NZ_CP038142.1"/>
</dbReference>
<dbReference type="SUPFAM" id="SSF100879">
    <property type="entry name" value="Lesion bypass DNA polymerase (Y-family), little finger domain"/>
    <property type="match status" value="1"/>
</dbReference>
<evidence type="ECO:0000256" key="1">
    <source>
        <dbReference type="ARBA" id="ARBA00010945"/>
    </source>
</evidence>
<protein>
    <recommendedName>
        <fullName evidence="3">DNA-directed DNA polymerase</fullName>
        <ecNumber evidence="3">2.7.7.7</ecNumber>
    </recommendedName>
</protein>
<keyword evidence="5" id="KW-0741">SOS mutagenesis</keyword>
<dbReference type="GO" id="GO:0003684">
    <property type="term" value="F:damaged DNA binding"/>
    <property type="evidence" value="ECO:0007669"/>
    <property type="project" value="InterPro"/>
</dbReference>
<evidence type="ECO:0000313" key="12">
    <source>
        <dbReference type="Proteomes" id="UP000316313"/>
    </source>
</evidence>
<dbReference type="Gene3D" id="1.10.150.20">
    <property type="entry name" value="5' to 3' exonuclease, C-terminal subdomain"/>
    <property type="match status" value="1"/>
</dbReference>
<accession>A0A4Y6UN63</accession>
<sequence>MAVFGLIDGNAFYCSCQRAFEPRLKQRPVVVLSNNDGCAIARTQEAKSLGIKMGEPWHLARKHPKNRDVIWYSSNYALYADMSQRMYEVLSARVPSVEAYSIDEMFLDLSNLPYDLNDFCKGLRDDIRHHVKIPTCIGWGPTKTIAKLANALAKEDPQYNGLCDLTDPDQRKKWYKRLSIDEVWGIGRKVSEKLKRQGVTTIADFVALDPHHTRSLLTVVGARVQAELKGQSCLGLSDVLQPRKGIVSSRSFGVLLTEWEDIREALALFAHRAAETLRREDLQAAHLSVMMRTNPHNGDPWYAPSASLSIEPTSDTRDLIRIATSLAQPLWRSGFRYAKAGISLNDLRPIHQQPSLFASRSPEKSLALMEAMDAINARYGRDTLRPASTKIQQGWRPRAGMLSPRYTTCLDEILRVQT</sequence>
<dbReference type="InterPro" id="IPR036775">
    <property type="entry name" value="DNA_pol_Y-fam_lit_finger_sf"/>
</dbReference>
<dbReference type="InterPro" id="IPR001126">
    <property type="entry name" value="UmuC"/>
</dbReference>
<reference evidence="11 12" key="1">
    <citation type="submission" date="2019-03" db="EMBL/GenBank/DDBJ databases">
        <title>The complete genome sequence of Swingsia samuiensis NBRC107927(T).</title>
        <authorList>
            <person name="Chua K.-O."/>
            <person name="Chan K.-G."/>
            <person name="See-Too W.-S."/>
        </authorList>
    </citation>
    <scope>NUCLEOTIDE SEQUENCE [LARGE SCALE GENOMIC DNA]</scope>
    <source>
        <strain evidence="11 12">AH83</strain>
        <plasmid evidence="11 12">unnamed1</plasmid>
    </source>
</reference>
<dbReference type="Gene3D" id="3.40.1170.60">
    <property type="match status" value="1"/>
</dbReference>
<evidence type="ECO:0000256" key="5">
    <source>
        <dbReference type="ARBA" id="ARBA00023199"/>
    </source>
</evidence>
<comment type="similarity">
    <text evidence="1">Belongs to the DNA polymerase type-Y family.</text>
</comment>
<organism evidence="11 12">
    <name type="scientific">Swingsia samuiensis</name>
    <dbReference type="NCBI Taxonomy" id="1293412"/>
    <lineage>
        <taxon>Bacteria</taxon>
        <taxon>Pseudomonadati</taxon>
        <taxon>Pseudomonadota</taxon>
        <taxon>Alphaproteobacteria</taxon>
        <taxon>Acetobacterales</taxon>
        <taxon>Acetobacteraceae</taxon>
        <taxon>Swingsia</taxon>
    </lineage>
</organism>
<dbReference type="Gene3D" id="3.30.70.270">
    <property type="match status" value="1"/>
</dbReference>
<keyword evidence="12" id="KW-1185">Reference proteome</keyword>
<keyword evidence="4" id="KW-0227">DNA damage</keyword>
<gene>
    <name evidence="11" type="ORF">E3D00_10450</name>
</gene>
<evidence type="ECO:0000256" key="2">
    <source>
        <dbReference type="ARBA" id="ARBA00011245"/>
    </source>
</evidence>
<dbReference type="PROSITE" id="PS50173">
    <property type="entry name" value="UMUC"/>
    <property type="match status" value="1"/>
</dbReference>
<evidence type="ECO:0000256" key="4">
    <source>
        <dbReference type="ARBA" id="ARBA00022763"/>
    </source>
</evidence>
<comment type="function">
    <text evidence="8">Poorly processive, error-prone DNA polymerase involved in untargeted mutagenesis. Copies undamaged DNA at stalled replication forks, which arise in vivo from mismatched or misaligned primer ends. These misaligned primers can be extended by PolIV. Exhibits no 3'-5' exonuclease (proofreading) activity. May be involved in translesional synthesis, in conjunction with the beta clamp from PolIII.</text>
</comment>
<dbReference type="InterPro" id="IPR025188">
    <property type="entry name" value="DUF4113"/>
</dbReference>
<dbReference type="EC" id="2.7.7.7" evidence="3"/>
<dbReference type="InterPro" id="IPR017961">
    <property type="entry name" value="DNA_pol_Y-fam_little_finger"/>
</dbReference>
<dbReference type="EMBL" id="CP038142">
    <property type="protein sequence ID" value="QDH18108.1"/>
    <property type="molecule type" value="Genomic_DNA"/>
</dbReference>
<keyword evidence="6" id="KW-0234">DNA repair</keyword>
<evidence type="ECO:0000256" key="8">
    <source>
        <dbReference type="ARBA" id="ARBA00025589"/>
    </source>
</evidence>
<dbReference type="InterPro" id="IPR050116">
    <property type="entry name" value="DNA_polymerase-Y"/>
</dbReference>
<proteinExistence type="inferred from homology"/>
<dbReference type="OrthoDB" id="9808813at2"/>
<name>A0A4Y6UN63_9PROT</name>